<dbReference type="InterPro" id="IPR036388">
    <property type="entry name" value="WH-like_DNA-bd_sf"/>
</dbReference>
<dbReference type="EMBL" id="DYUK01000217">
    <property type="protein sequence ID" value="HJG80726.1"/>
    <property type="molecule type" value="Genomic_DNA"/>
</dbReference>
<name>A0A921SP54_9MICO</name>
<dbReference type="Pfam" id="PF01047">
    <property type="entry name" value="MarR"/>
    <property type="match status" value="1"/>
</dbReference>
<dbReference type="PROSITE" id="PS50995">
    <property type="entry name" value="HTH_MARR_2"/>
    <property type="match status" value="1"/>
</dbReference>
<dbReference type="InterPro" id="IPR039422">
    <property type="entry name" value="MarR/SlyA-like"/>
</dbReference>
<dbReference type="InterPro" id="IPR011991">
    <property type="entry name" value="ArsR-like_HTH"/>
</dbReference>
<accession>A0A921SP54</accession>
<organism evidence="3 4">
    <name type="scientific">Brevibacterium senegalense</name>
    <dbReference type="NCBI Taxonomy" id="1033736"/>
    <lineage>
        <taxon>Bacteria</taxon>
        <taxon>Bacillati</taxon>
        <taxon>Actinomycetota</taxon>
        <taxon>Actinomycetes</taxon>
        <taxon>Micrococcales</taxon>
        <taxon>Brevibacteriaceae</taxon>
        <taxon>Brevibacterium</taxon>
    </lineage>
</organism>
<dbReference type="GO" id="GO:0006950">
    <property type="term" value="P:response to stress"/>
    <property type="evidence" value="ECO:0007669"/>
    <property type="project" value="TreeGrafter"/>
</dbReference>
<comment type="subcellular location">
    <subcellularLocation>
        <location evidence="1">Cytoplasm</location>
    </subcellularLocation>
</comment>
<comment type="caution">
    <text evidence="3">The sequence shown here is derived from an EMBL/GenBank/DDBJ whole genome shotgun (WGS) entry which is preliminary data.</text>
</comment>
<reference evidence="3" key="1">
    <citation type="journal article" date="2021" name="PeerJ">
        <title>Extensive microbial diversity within the chicken gut microbiome revealed by metagenomics and culture.</title>
        <authorList>
            <person name="Gilroy R."/>
            <person name="Ravi A."/>
            <person name="Getino M."/>
            <person name="Pursley I."/>
            <person name="Horton D.L."/>
            <person name="Alikhan N.F."/>
            <person name="Baker D."/>
            <person name="Gharbi K."/>
            <person name="Hall N."/>
            <person name="Watson M."/>
            <person name="Adriaenssens E.M."/>
            <person name="Foster-Nyarko E."/>
            <person name="Jarju S."/>
            <person name="Secka A."/>
            <person name="Antonio M."/>
            <person name="Oren A."/>
            <person name="Chaudhuri R.R."/>
            <person name="La Ragione R."/>
            <person name="Hildebrand F."/>
            <person name="Pallen M.J."/>
        </authorList>
    </citation>
    <scope>NUCLEOTIDE SEQUENCE</scope>
    <source>
        <strain evidence="3">ChiGjej5B5-7349</strain>
    </source>
</reference>
<evidence type="ECO:0000313" key="4">
    <source>
        <dbReference type="Proteomes" id="UP000784435"/>
    </source>
</evidence>
<dbReference type="AlphaFoldDB" id="A0A921SP54"/>
<dbReference type="InterPro" id="IPR036390">
    <property type="entry name" value="WH_DNA-bd_sf"/>
</dbReference>
<dbReference type="SMART" id="SM00347">
    <property type="entry name" value="HTH_MARR"/>
    <property type="match status" value="1"/>
</dbReference>
<evidence type="ECO:0000259" key="2">
    <source>
        <dbReference type="PROSITE" id="PS50995"/>
    </source>
</evidence>
<dbReference type="PANTHER" id="PTHR33164:SF5">
    <property type="entry name" value="ORGANIC HYDROPEROXIDE RESISTANCE TRANSCRIPTIONAL REGULATOR"/>
    <property type="match status" value="1"/>
</dbReference>
<feature type="domain" description="HTH marR-type" evidence="2">
    <location>
        <begin position="11"/>
        <end position="141"/>
    </location>
</feature>
<reference evidence="3" key="2">
    <citation type="submission" date="2021-09" db="EMBL/GenBank/DDBJ databases">
        <authorList>
            <person name="Gilroy R."/>
        </authorList>
    </citation>
    <scope>NUCLEOTIDE SEQUENCE</scope>
    <source>
        <strain evidence="3">ChiGjej5B5-7349</strain>
    </source>
</reference>
<dbReference type="SUPFAM" id="SSF46785">
    <property type="entry name" value="Winged helix' DNA-binding domain"/>
    <property type="match status" value="1"/>
</dbReference>
<dbReference type="Gene3D" id="1.10.10.10">
    <property type="entry name" value="Winged helix-like DNA-binding domain superfamily/Winged helix DNA-binding domain"/>
    <property type="match status" value="1"/>
</dbReference>
<dbReference type="CDD" id="cd00090">
    <property type="entry name" value="HTH_ARSR"/>
    <property type="match status" value="1"/>
</dbReference>
<dbReference type="GO" id="GO:0003700">
    <property type="term" value="F:DNA-binding transcription factor activity"/>
    <property type="evidence" value="ECO:0007669"/>
    <property type="project" value="InterPro"/>
</dbReference>
<evidence type="ECO:0000256" key="1">
    <source>
        <dbReference type="ARBA" id="ARBA00004496"/>
    </source>
</evidence>
<dbReference type="InterPro" id="IPR000835">
    <property type="entry name" value="HTH_MarR-typ"/>
</dbReference>
<dbReference type="PANTHER" id="PTHR33164">
    <property type="entry name" value="TRANSCRIPTIONAL REGULATOR, MARR FAMILY"/>
    <property type="match status" value="1"/>
</dbReference>
<sequence>MESDKDLLRLDEQVCFALSVAARTVVGMYGPHLAPLGLTHPQYLVLLTLWEEDGRRQGDIAQTVRLEPATVSPLLARLERAGLITRHPAPEDVRSRIVRLTDAGRALRADAEGIPHAILQDLQMDTDELADLRDRLFALVARVEIYSAEDCEEPSAES</sequence>
<gene>
    <name evidence="3" type="ORF">K8V08_09985</name>
</gene>
<dbReference type="Proteomes" id="UP000784435">
    <property type="component" value="Unassembled WGS sequence"/>
</dbReference>
<dbReference type="GO" id="GO:0005737">
    <property type="term" value="C:cytoplasm"/>
    <property type="evidence" value="ECO:0007669"/>
    <property type="project" value="UniProtKB-SubCell"/>
</dbReference>
<proteinExistence type="predicted"/>
<evidence type="ECO:0000313" key="3">
    <source>
        <dbReference type="EMBL" id="HJG80726.1"/>
    </source>
</evidence>
<protein>
    <submittedName>
        <fullName evidence="3">MarR family transcriptional regulator</fullName>
    </submittedName>
</protein>